<feature type="region of interest" description="Disordered" evidence="1">
    <location>
        <begin position="78"/>
        <end position="98"/>
    </location>
</feature>
<sequence length="445" mass="49872">MHPGPGVNSKVDGLRDDAMSLDRALSIEDGVKDLESIAYSSEKAQHALSGRLQDHKNDPKAEGALCKTDLLRAAPAKEDMEVDENKNEVPAHPTGFSETGTPKFVFDATIEFTRSAYRRMAQPVPQEVADMIIDLLRYDPSALRNCTLVSRNWVHRCRKYFPGGGRIVFHNREEVIRVVNNDSRTWTPTEIVVTAQHPNYALMPNIWIMSNHAEGYERPALAPSSLRQLLRVTGGAVHTLRLDVVGSTDLTIFLDEHSISCEWLCEAICKLPESLERFQIDFRIGVHEEDGVIAPEKGPHCNGCARRATPLNNNSDLRAGGIHGMLLQLASICEGLDSRLSRQTEDHNRSLNIGTIRISICRCAALDRHFWKITLGALFPKLKKKKRFADERVVLWCRHCGGSLWSHQEDDTTIVDEPLDSSDEESENSRAGQHVRGRPFDVQFA</sequence>
<proteinExistence type="predicted"/>
<reference evidence="2" key="1">
    <citation type="submission" date="2020-11" db="EMBL/GenBank/DDBJ databases">
        <authorList>
            <person name="Koelle M."/>
            <person name="Horta M.A.C."/>
            <person name="Nowrousian M."/>
            <person name="Ohm R.A."/>
            <person name="Benz P."/>
            <person name="Pilgard A."/>
        </authorList>
    </citation>
    <scope>NUCLEOTIDE SEQUENCE</scope>
    <source>
        <strain evidence="2">FPRL280</strain>
    </source>
</reference>
<dbReference type="EMBL" id="JADOXO010000391">
    <property type="protein sequence ID" value="KAF9805312.1"/>
    <property type="molecule type" value="Genomic_DNA"/>
</dbReference>
<evidence type="ECO:0000313" key="3">
    <source>
        <dbReference type="Proteomes" id="UP000639403"/>
    </source>
</evidence>
<dbReference type="Proteomes" id="UP000639403">
    <property type="component" value="Unassembled WGS sequence"/>
</dbReference>
<evidence type="ECO:0000256" key="1">
    <source>
        <dbReference type="SAM" id="MobiDB-lite"/>
    </source>
</evidence>
<gene>
    <name evidence="2" type="ORF">IEO21_09097</name>
</gene>
<comment type="caution">
    <text evidence="2">The sequence shown here is derived from an EMBL/GenBank/DDBJ whole genome shotgun (WGS) entry which is preliminary data.</text>
</comment>
<reference evidence="2" key="2">
    <citation type="journal article" name="Front. Microbiol.">
        <title>Degradative Capacity of Two Strains of Rhodonia placenta: From Phenotype to Genotype.</title>
        <authorList>
            <person name="Kolle M."/>
            <person name="Horta M.A.C."/>
            <person name="Nowrousian M."/>
            <person name="Ohm R.A."/>
            <person name="Benz J.P."/>
            <person name="Pilgard A."/>
        </authorList>
    </citation>
    <scope>NUCLEOTIDE SEQUENCE</scope>
    <source>
        <strain evidence="2">FPRL280</strain>
    </source>
</reference>
<feature type="compositionally biased region" description="Basic and acidic residues" evidence="1">
    <location>
        <begin position="78"/>
        <end position="89"/>
    </location>
</feature>
<name>A0A8H7TY32_9APHY</name>
<dbReference type="AlphaFoldDB" id="A0A8H7TY32"/>
<feature type="compositionally biased region" description="Acidic residues" evidence="1">
    <location>
        <begin position="415"/>
        <end position="426"/>
    </location>
</feature>
<protein>
    <submittedName>
        <fullName evidence="2">Uncharacterized protein</fullName>
    </submittedName>
</protein>
<feature type="region of interest" description="Disordered" evidence="1">
    <location>
        <begin position="415"/>
        <end position="445"/>
    </location>
</feature>
<accession>A0A8H7TY32</accession>
<evidence type="ECO:0000313" key="2">
    <source>
        <dbReference type="EMBL" id="KAF9805312.1"/>
    </source>
</evidence>
<organism evidence="2 3">
    <name type="scientific">Rhodonia placenta</name>
    <dbReference type="NCBI Taxonomy" id="104341"/>
    <lineage>
        <taxon>Eukaryota</taxon>
        <taxon>Fungi</taxon>
        <taxon>Dikarya</taxon>
        <taxon>Basidiomycota</taxon>
        <taxon>Agaricomycotina</taxon>
        <taxon>Agaricomycetes</taxon>
        <taxon>Polyporales</taxon>
        <taxon>Adustoporiaceae</taxon>
        <taxon>Rhodonia</taxon>
    </lineage>
</organism>